<comment type="caution">
    <text evidence="8">The sequence shown here is derived from an EMBL/GenBank/DDBJ whole genome shotgun (WGS) entry which is preliminary data.</text>
</comment>
<dbReference type="GO" id="GO:0005524">
    <property type="term" value="F:ATP binding"/>
    <property type="evidence" value="ECO:0007669"/>
    <property type="project" value="UniProtKB-KW"/>
</dbReference>
<dbReference type="CDD" id="cd04095">
    <property type="entry name" value="CysN_NoDQ_III"/>
    <property type="match status" value="1"/>
</dbReference>
<evidence type="ECO:0000256" key="5">
    <source>
        <dbReference type="ARBA" id="ARBA00022840"/>
    </source>
</evidence>
<dbReference type="PROSITE" id="PS00301">
    <property type="entry name" value="G_TR_1"/>
    <property type="match status" value="1"/>
</dbReference>
<evidence type="ECO:0000256" key="1">
    <source>
        <dbReference type="ARBA" id="ARBA00012391"/>
    </source>
</evidence>
<dbReference type="InterPro" id="IPR009001">
    <property type="entry name" value="Transl_elong_EF1A/Init_IF2_C"/>
</dbReference>
<feature type="domain" description="Tr-type G" evidence="7">
    <location>
        <begin position="2"/>
        <end position="218"/>
    </location>
</feature>
<dbReference type="Proteomes" id="UP000655751">
    <property type="component" value="Unassembled WGS sequence"/>
</dbReference>
<keyword evidence="9" id="KW-1185">Reference proteome</keyword>
<evidence type="ECO:0000256" key="4">
    <source>
        <dbReference type="ARBA" id="ARBA00022741"/>
    </source>
</evidence>
<gene>
    <name evidence="8" type="ORF">IT779_13125</name>
</gene>
<accession>A0A931I9A2</accession>
<dbReference type="InterPro" id="IPR000795">
    <property type="entry name" value="T_Tr_GTP-bd_dom"/>
</dbReference>
<dbReference type="NCBIfam" id="TIGR02034">
    <property type="entry name" value="CysN"/>
    <property type="match status" value="1"/>
</dbReference>
<evidence type="ECO:0000256" key="2">
    <source>
        <dbReference type="ARBA" id="ARBA00022679"/>
    </source>
</evidence>
<dbReference type="GO" id="GO:0006790">
    <property type="term" value="P:sulfur compound metabolic process"/>
    <property type="evidence" value="ECO:0007669"/>
    <property type="project" value="InterPro"/>
</dbReference>
<dbReference type="InterPro" id="IPR044139">
    <property type="entry name" value="CysN_NoDQ_III"/>
</dbReference>
<sequence>MSDLLRLATAGSVDDGKSTLVGRLLYDTKSVLADQIDAVTRASVDKGLATPDLSLLVDGLRAEREQGITIDVAYRYFATPARSFVLADTPGHVQYTRNTVSGASTAQLVILLVDARKGVIEQTRRHAAVLALLGVPKLVLAVNKIDLVDDPAEVFAAISAEFNTLTTTLGWAPEDVLEIPVSALHGDNVASRSRNTPYYDGPSLIEHLESVPVDADSTGAHTLGLRFPVQYVIRPRTAEHPDYRGYAGQIAAGSVSPGDEVVVLPSGIRTTVERVDTPDGELAVAQTGRSVTLILADDVDVSRGDLIASVGDAPEPIDTFDATVCWLGDKPLRPGARLLLKHGTKTTQAIVGALLERFDEQRLAADPNPESLQLNDIGRISVRIAEPVAADDYRVNRHTGSFLLIDPAGGNTLAAGLVGDALSAVEVGSGV</sequence>
<dbReference type="InterPro" id="IPR050100">
    <property type="entry name" value="TRAFAC_GTPase_members"/>
</dbReference>
<evidence type="ECO:0000313" key="9">
    <source>
        <dbReference type="Proteomes" id="UP000655751"/>
    </source>
</evidence>
<dbReference type="GO" id="GO:0005525">
    <property type="term" value="F:GTP binding"/>
    <property type="evidence" value="ECO:0007669"/>
    <property type="project" value="UniProtKB-KW"/>
</dbReference>
<dbReference type="PRINTS" id="PR00315">
    <property type="entry name" value="ELONGATNFCT"/>
</dbReference>
<protein>
    <recommendedName>
        <fullName evidence="1">sulfate adenylyltransferase</fullName>
        <ecNumber evidence="1">2.7.7.4</ecNumber>
    </recommendedName>
</protein>
<dbReference type="EMBL" id="JADMLG010000004">
    <property type="protein sequence ID" value="MBH0777224.1"/>
    <property type="molecule type" value="Genomic_DNA"/>
</dbReference>
<dbReference type="InterPro" id="IPR011779">
    <property type="entry name" value="SO4_adenylTrfase_lsu"/>
</dbReference>
<keyword evidence="2" id="KW-0808">Transferase</keyword>
<reference evidence="8" key="1">
    <citation type="submission" date="2020-11" db="EMBL/GenBank/DDBJ databases">
        <title>Nocardia NEAU-351.nov., a novel actinomycete isolated from the cow dung.</title>
        <authorList>
            <person name="Zhang X."/>
        </authorList>
    </citation>
    <scope>NUCLEOTIDE SEQUENCE</scope>
    <source>
        <strain evidence="8">NEAU-351</strain>
    </source>
</reference>
<evidence type="ECO:0000259" key="7">
    <source>
        <dbReference type="PROSITE" id="PS51722"/>
    </source>
</evidence>
<dbReference type="PANTHER" id="PTHR23115">
    <property type="entry name" value="TRANSLATION FACTOR"/>
    <property type="match status" value="1"/>
</dbReference>
<dbReference type="InterPro" id="IPR027417">
    <property type="entry name" value="P-loop_NTPase"/>
</dbReference>
<dbReference type="RefSeq" id="WP_196149530.1">
    <property type="nucleotide sequence ID" value="NZ_JADMLG010000004.1"/>
</dbReference>
<dbReference type="CDD" id="cd04166">
    <property type="entry name" value="CysN_ATPS"/>
    <property type="match status" value="1"/>
</dbReference>
<dbReference type="SUPFAM" id="SSF50447">
    <property type="entry name" value="Translation proteins"/>
    <property type="match status" value="1"/>
</dbReference>
<dbReference type="InterPro" id="IPR041757">
    <property type="entry name" value="CysN_GTP-bd"/>
</dbReference>
<dbReference type="GO" id="GO:0003924">
    <property type="term" value="F:GTPase activity"/>
    <property type="evidence" value="ECO:0007669"/>
    <property type="project" value="InterPro"/>
</dbReference>
<proteinExistence type="predicted"/>
<name>A0A931I9A2_9NOCA</name>
<dbReference type="SUPFAM" id="SSF50465">
    <property type="entry name" value="EF-Tu/eEF-1alpha/eIF2-gamma C-terminal domain"/>
    <property type="match status" value="1"/>
</dbReference>
<dbReference type="InterPro" id="IPR054696">
    <property type="entry name" value="GTP-eEF1A_C"/>
</dbReference>
<dbReference type="CDD" id="cd03695">
    <property type="entry name" value="CysN_NodQ_II"/>
    <property type="match status" value="1"/>
</dbReference>
<dbReference type="Gene3D" id="2.40.30.10">
    <property type="entry name" value="Translation factors"/>
    <property type="match status" value="2"/>
</dbReference>
<keyword evidence="3" id="KW-0548">Nucleotidyltransferase</keyword>
<dbReference type="Gene3D" id="3.40.50.300">
    <property type="entry name" value="P-loop containing nucleotide triphosphate hydrolases"/>
    <property type="match status" value="1"/>
</dbReference>
<dbReference type="InterPro" id="IPR009000">
    <property type="entry name" value="Transl_B-barrel_sf"/>
</dbReference>
<evidence type="ECO:0000256" key="3">
    <source>
        <dbReference type="ARBA" id="ARBA00022695"/>
    </source>
</evidence>
<dbReference type="GO" id="GO:0004781">
    <property type="term" value="F:sulfate adenylyltransferase (ATP) activity"/>
    <property type="evidence" value="ECO:0007669"/>
    <property type="project" value="UniProtKB-EC"/>
</dbReference>
<keyword evidence="6" id="KW-0342">GTP-binding</keyword>
<dbReference type="Pfam" id="PF22594">
    <property type="entry name" value="GTP-eEF1A_C"/>
    <property type="match status" value="1"/>
</dbReference>
<dbReference type="PROSITE" id="PS51722">
    <property type="entry name" value="G_TR_2"/>
    <property type="match status" value="1"/>
</dbReference>
<dbReference type="EC" id="2.7.7.4" evidence="1"/>
<dbReference type="InterPro" id="IPR031157">
    <property type="entry name" value="G_TR_CS"/>
</dbReference>
<dbReference type="Pfam" id="PF00009">
    <property type="entry name" value="GTP_EFTU"/>
    <property type="match status" value="1"/>
</dbReference>
<dbReference type="SUPFAM" id="SSF52540">
    <property type="entry name" value="P-loop containing nucleoside triphosphate hydrolases"/>
    <property type="match status" value="1"/>
</dbReference>
<evidence type="ECO:0000256" key="6">
    <source>
        <dbReference type="ARBA" id="ARBA00023134"/>
    </source>
</evidence>
<dbReference type="AlphaFoldDB" id="A0A931I9A2"/>
<evidence type="ECO:0000313" key="8">
    <source>
        <dbReference type="EMBL" id="MBH0777224.1"/>
    </source>
</evidence>
<dbReference type="InterPro" id="IPR044138">
    <property type="entry name" value="CysN_II"/>
</dbReference>
<keyword evidence="5" id="KW-0067">ATP-binding</keyword>
<dbReference type="FunFam" id="3.40.50.300:FF:000119">
    <property type="entry name" value="Sulfate adenylyltransferase subunit 1"/>
    <property type="match status" value="1"/>
</dbReference>
<organism evidence="8 9">
    <name type="scientific">Nocardia bovistercoris</name>
    <dbReference type="NCBI Taxonomy" id="2785916"/>
    <lineage>
        <taxon>Bacteria</taxon>
        <taxon>Bacillati</taxon>
        <taxon>Actinomycetota</taxon>
        <taxon>Actinomycetes</taxon>
        <taxon>Mycobacteriales</taxon>
        <taxon>Nocardiaceae</taxon>
        <taxon>Nocardia</taxon>
    </lineage>
</organism>
<keyword evidence="4" id="KW-0547">Nucleotide-binding</keyword>